<evidence type="ECO:0000313" key="4">
    <source>
        <dbReference type="Proteomes" id="UP000092993"/>
    </source>
</evidence>
<feature type="compositionally biased region" description="Pro residues" evidence="1">
    <location>
        <begin position="334"/>
        <end position="352"/>
    </location>
</feature>
<name>A0A1C7M8P3_GRIFR</name>
<feature type="compositionally biased region" description="Pro residues" evidence="1">
    <location>
        <begin position="253"/>
        <end position="267"/>
    </location>
</feature>
<dbReference type="OrthoDB" id="3241054at2759"/>
<feature type="region of interest" description="Disordered" evidence="1">
    <location>
        <begin position="166"/>
        <end position="230"/>
    </location>
</feature>
<dbReference type="EMBL" id="LUGG01000007">
    <property type="protein sequence ID" value="OBZ73251.1"/>
    <property type="molecule type" value="Genomic_DNA"/>
</dbReference>
<feature type="signal peptide" evidence="2">
    <location>
        <begin position="1"/>
        <end position="24"/>
    </location>
</feature>
<feature type="compositionally biased region" description="Low complexity" evidence="1">
    <location>
        <begin position="318"/>
        <end position="333"/>
    </location>
</feature>
<organism evidence="3 4">
    <name type="scientific">Grifola frondosa</name>
    <name type="common">Maitake</name>
    <name type="synonym">Polyporus frondosus</name>
    <dbReference type="NCBI Taxonomy" id="5627"/>
    <lineage>
        <taxon>Eukaryota</taxon>
        <taxon>Fungi</taxon>
        <taxon>Dikarya</taxon>
        <taxon>Basidiomycota</taxon>
        <taxon>Agaricomycotina</taxon>
        <taxon>Agaricomycetes</taxon>
        <taxon>Polyporales</taxon>
        <taxon>Grifolaceae</taxon>
        <taxon>Grifola</taxon>
    </lineage>
</organism>
<feature type="compositionally biased region" description="Gly residues" evidence="1">
    <location>
        <begin position="168"/>
        <end position="179"/>
    </location>
</feature>
<reference evidence="3 4" key="1">
    <citation type="submission" date="2016-03" db="EMBL/GenBank/DDBJ databases">
        <title>Whole genome sequencing of Grifola frondosa 9006-11.</title>
        <authorList>
            <person name="Min B."/>
            <person name="Park H."/>
            <person name="Kim J.-G."/>
            <person name="Cho H."/>
            <person name="Oh Y.-L."/>
            <person name="Kong W.-S."/>
            <person name="Choi I.-G."/>
        </authorList>
    </citation>
    <scope>NUCLEOTIDE SEQUENCE [LARGE SCALE GENOMIC DNA]</scope>
    <source>
        <strain evidence="3 4">9006-11</strain>
    </source>
</reference>
<protein>
    <submittedName>
        <fullName evidence="3">Uncharacterized protein</fullName>
    </submittedName>
</protein>
<comment type="caution">
    <text evidence="3">The sequence shown here is derived from an EMBL/GenBank/DDBJ whole genome shotgun (WGS) entry which is preliminary data.</text>
</comment>
<feature type="region of interest" description="Disordered" evidence="1">
    <location>
        <begin position="243"/>
        <end position="364"/>
    </location>
</feature>
<dbReference type="AlphaFoldDB" id="A0A1C7M8P3"/>
<gene>
    <name evidence="3" type="ORF">A0H81_07016</name>
</gene>
<dbReference type="STRING" id="5627.A0A1C7M8P3"/>
<proteinExistence type="predicted"/>
<keyword evidence="2" id="KW-0732">Signal</keyword>
<evidence type="ECO:0000256" key="2">
    <source>
        <dbReference type="SAM" id="SignalP"/>
    </source>
</evidence>
<feature type="chain" id="PRO_5008889001" evidence="2">
    <location>
        <begin position="25"/>
        <end position="378"/>
    </location>
</feature>
<dbReference type="PRINTS" id="PR01217">
    <property type="entry name" value="PRICHEXTENSN"/>
</dbReference>
<feature type="compositionally biased region" description="Pro residues" evidence="1">
    <location>
        <begin position="282"/>
        <end position="302"/>
    </location>
</feature>
<feature type="compositionally biased region" description="Pro residues" evidence="1">
    <location>
        <begin position="207"/>
        <end position="227"/>
    </location>
</feature>
<feature type="compositionally biased region" description="Low complexity" evidence="1">
    <location>
        <begin position="243"/>
        <end position="252"/>
    </location>
</feature>
<accession>A0A1C7M8P3</accession>
<evidence type="ECO:0000313" key="3">
    <source>
        <dbReference type="EMBL" id="OBZ73251.1"/>
    </source>
</evidence>
<sequence>MFSKDLIACAVVFFSLSLQTSAQAVITPALGVSGTPVSSDAQQPSSSAECGQINIADNINSATPITAAADGTFSATIVNFETGTEGSRQVTALVDPTCTGDSFVSATVSQNGDESPTAVGSQTLTVQLPSDTTCTGGTAGNLCLVSFTTAGGFGNCVVVQQDTAATGSTGGSTGNGNSGSTGNSNAGSTGSGNASPKRDVNAAPNAGNPPPPTPTPTPPAPNTPAQPKPKVQRDFRAINARSNGNVNAVPNAGNPPPPTPTPTPPHPTRQSNGNVNAVPNAGNPPPPTPTPTPPAPKTPAQPKPKVQRDFRAINVRSNGNVNAAPNGNNNAGHPVPPPPTPTPTPVPAPAQPKPNVQRDVRAVGSRAARALRAALDWM</sequence>
<dbReference type="Proteomes" id="UP000092993">
    <property type="component" value="Unassembled WGS sequence"/>
</dbReference>
<evidence type="ECO:0000256" key="1">
    <source>
        <dbReference type="SAM" id="MobiDB-lite"/>
    </source>
</evidence>
<feature type="compositionally biased region" description="Low complexity" evidence="1">
    <location>
        <begin position="180"/>
        <end position="206"/>
    </location>
</feature>
<keyword evidence="4" id="KW-1185">Reference proteome</keyword>